<protein>
    <recommendedName>
        <fullName evidence="6">Aromatic amino acid aminotransferase</fullName>
        <shortName evidence="6">ArAT</shortName>
        <ecNumber evidence="6">2.6.1.57</ecNumber>
    </recommendedName>
</protein>
<evidence type="ECO:0000256" key="1">
    <source>
        <dbReference type="ARBA" id="ARBA00001933"/>
    </source>
</evidence>
<evidence type="ECO:0000313" key="9">
    <source>
        <dbReference type="Proteomes" id="UP000824190"/>
    </source>
</evidence>
<dbReference type="GO" id="GO:0030170">
    <property type="term" value="F:pyridoxal phosphate binding"/>
    <property type="evidence" value="ECO:0007669"/>
    <property type="project" value="UniProtKB-UniRule"/>
</dbReference>
<name>A0A9D1RQQ1_9CORY</name>
<dbReference type="SUPFAM" id="SSF53383">
    <property type="entry name" value="PLP-dependent transferases"/>
    <property type="match status" value="1"/>
</dbReference>
<dbReference type="NCBIfam" id="TIGR01141">
    <property type="entry name" value="hisC"/>
    <property type="match status" value="1"/>
</dbReference>
<dbReference type="GO" id="GO:0008793">
    <property type="term" value="F:aromatic-amino-acid transaminase activity"/>
    <property type="evidence" value="ECO:0007669"/>
    <property type="project" value="UniProtKB-UniRule"/>
</dbReference>
<dbReference type="InterPro" id="IPR015422">
    <property type="entry name" value="PyrdxlP-dep_Trfase_small"/>
</dbReference>
<keyword evidence="5 6" id="KW-0663">Pyridoxal phosphate</keyword>
<dbReference type="GO" id="GO:0000105">
    <property type="term" value="P:L-histidine biosynthetic process"/>
    <property type="evidence" value="ECO:0007669"/>
    <property type="project" value="InterPro"/>
</dbReference>
<dbReference type="AlphaFoldDB" id="A0A9D1RQQ1"/>
<dbReference type="GO" id="GO:0004400">
    <property type="term" value="F:histidinol-phosphate transaminase activity"/>
    <property type="evidence" value="ECO:0007669"/>
    <property type="project" value="InterPro"/>
</dbReference>
<dbReference type="PANTHER" id="PTHR43643:SF3">
    <property type="entry name" value="HISTIDINOL-PHOSPHATE AMINOTRANSFERASE"/>
    <property type="match status" value="1"/>
</dbReference>
<keyword evidence="4 6" id="KW-0808">Transferase</keyword>
<feature type="modified residue" description="N6-(pyridoxal phosphate)lysine" evidence="6">
    <location>
        <position position="222"/>
    </location>
</feature>
<reference evidence="8" key="2">
    <citation type="submission" date="2021-04" db="EMBL/GenBank/DDBJ databases">
        <authorList>
            <person name="Gilroy R."/>
        </authorList>
    </citation>
    <scope>NUCLEOTIDE SEQUENCE</scope>
    <source>
        <strain evidence="8">CHK32-1732</strain>
    </source>
</reference>
<dbReference type="InterPro" id="IPR015421">
    <property type="entry name" value="PyrdxlP-dep_Trfase_major"/>
</dbReference>
<comment type="catalytic activity">
    <reaction evidence="6">
        <text>an aromatic L-alpha-amino acid + 2-oxoglutarate = an aromatic oxo-acid + L-glutamate</text>
        <dbReference type="Rhea" id="RHEA:17533"/>
        <dbReference type="ChEBI" id="CHEBI:16810"/>
        <dbReference type="ChEBI" id="CHEBI:29985"/>
        <dbReference type="ChEBI" id="CHEBI:73309"/>
        <dbReference type="ChEBI" id="CHEBI:84824"/>
        <dbReference type="EC" id="2.6.1.57"/>
    </reaction>
</comment>
<comment type="cofactor">
    <cofactor evidence="1 6">
        <name>pyridoxal 5'-phosphate</name>
        <dbReference type="ChEBI" id="CHEBI:597326"/>
    </cofactor>
</comment>
<dbReference type="Pfam" id="PF00155">
    <property type="entry name" value="Aminotran_1_2"/>
    <property type="match status" value="1"/>
</dbReference>
<evidence type="ECO:0000313" key="8">
    <source>
        <dbReference type="EMBL" id="HIW91795.1"/>
    </source>
</evidence>
<feature type="domain" description="Aminotransferase class I/classII large" evidence="7">
    <location>
        <begin position="22"/>
        <end position="349"/>
    </location>
</feature>
<dbReference type="NCBIfam" id="NF002878">
    <property type="entry name" value="PRK03321.1"/>
    <property type="match status" value="1"/>
</dbReference>
<evidence type="ECO:0000256" key="4">
    <source>
        <dbReference type="ARBA" id="ARBA00022679"/>
    </source>
</evidence>
<reference evidence="8" key="1">
    <citation type="journal article" date="2021" name="PeerJ">
        <title>Extensive microbial diversity within the chicken gut microbiome revealed by metagenomics and culture.</title>
        <authorList>
            <person name="Gilroy R."/>
            <person name="Ravi A."/>
            <person name="Getino M."/>
            <person name="Pursley I."/>
            <person name="Horton D.L."/>
            <person name="Alikhan N.F."/>
            <person name="Baker D."/>
            <person name="Gharbi K."/>
            <person name="Hall N."/>
            <person name="Watson M."/>
            <person name="Adriaenssens E.M."/>
            <person name="Foster-Nyarko E."/>
            <person name="Jarju S."/>
            <person name="Secka A."/>
            <person name="Antonio M."/>
            <person name="Oren A."/>
            <person name="Chaudhuri R.R."/>
            <person name="La Ragione R."/>
            <person name="Hildebrand F."/>
            <person name="Pallen M.J."/>
        </authorList>
    </citation>
    <scope>NUCLEOTIDE SEQUENCE</scope>
    <source>
        <strain evidence="8">CHK32-1732</strain>
    </source>
</reference>
<dbReference type="Gene3D" id="3.90.1150.10">
    <property type="entry name" value="Aspartate Aminotransferase, domain 1"/>
    <property type="match status" value="1"/>
</dbReference>
<comment type="caution">
    <text evidence="8">The sequence shown here is derived from an EMBL/GenBank/DDBJ whole genome shotgun (WGS) entry which is preliminary data.</text>
</comment>
<dbReference type="HAMAP" id="MF_01023">
    <property type="entry name" value="HisC_aminotrans_2"/>
    <property type="match status" value="1"/>
</dbReference>
<keyword evidence="3 6" id="KW-0032">Aminotransferase</keyword>
<dbReference type="CDD" id="cd00609">
    <property type="entry name" value="AAT_like"/>
    <property type="match status" value="1"/>
</dbReference>
<dbReference type="InterPro" id="IPR050106">
    <property type="entry name" value="HistidinolP_aminotransfase"/>
</dbReference>
<dbReference type="InterPro" id="IPR005861">
    <property type="entry name" value="HisP_aminotrans"/>
</dbReference>
<evidence type="ECO:0000259" key="7">
    <source>
        <dbReference type="Pfam" id="PF00155"/>
    </source>
</evidence>
<dbReference type="EMBL" id="DXGC01000077">
    <property type="protein sequence ID" value="HIW91795.1"/>
    <property type="molecule type" value="Genomic_DNA"/>
</dbReference>
<evidence type="ECO:0000256" key="6">
    <source>
        <dbReference type="HAMAP-Rule" id="MF_01513"/>
    </source>
</evidence>
<dbReference type="Gene3D" id="3.40.640.10">
    <property type="entry name" value="Type I PLP-dependent aspartate aminotransferase-like (Major domain)"/>
    <property type="match status" value="1"/>
</dbReference>
<dbReference type="EC" id="2.6.1.57" evidence="6"/>
<evidence type="ECO:0000256" key="5">
    <source>
        <dbReference type="ARBA" id="ARBA00022898"/>
    </source>
</evidence>
<comment type="subunit">
    <text evidence="2 6">Homodimer.</text>
</comment>
<dbReference type="InterPro" id="IPR001917">
    <property type="entry name" value="Aminotrans_II_pyridoxalP_BS"/>
</dbReference>
<evidence type="ECO:0000256" key="2">
    <source>
        <dbReference type="ARBA" id="ARBA00011738"/>
    </source>
</evidence>
<evidence type="ECO:0000256" key="3">
    <source>
        <dbReference type="ARBA" id="ARBA00022576"/>
    </source>
</evidence>
<dbReference type="HAMAP" id="MF_01513">
    <property type="entry name" value="Phe_aminotrans_2"/>
    <property type="match status" value="1"/>
</dbReference>
<sequence>MIRADLASLPPYVPGEKNGLTVKLSSNESSQGPLPGATRAAAHALAASNRYPDMVAWKLRGSIADWLGGPSSLLLSQENIAVGAGSSALIQQAIQATCRGGDAGDEVVYPWRSFEAYPILTKVAGANPVEVPLTEDHRNDLPALAAAVTERTRLVIVCNPNNPTGTTVTREELVAFLDAVPSDVQVLLDEAYYEYVREPSSPDGLGLLADYENLAVARTFSKAYGLAGLRVGYLVGRPEFIEAVNKVSIPFSVNAVAQAAAVASIEAKDELLARTDDTVTQRARVLEALPEQYRIDTQANFVWLDLGERAREFTDAIAEYGIAVRCFDGEGVRITVTDEAETDVLVQALHWLSKSIL</sequence>
<gene>
    <name evidence="8" type="primary">hisC</name>
    <name evidence="6" type="synonym">pat</name>
    <name evidence="8" type="ORF">H9870_09075</name>
</gene>
<organism evidence="8 9">
    <name type="scientific">Candidatus Corynebacterium avicola</name>
    <dbReference type="NCBI Taxonomy" id="2838527"/>
    <lineage>
        <taxon>Bacteria</taxon>
        <taxon>Bacillati</taxon>
        <taxon>Actinomycetota</taxon>
        <taxon>Actinomycetes</taxon>
        <taxon>Mycobacteriales</taxon>
        <taxon>Corynebacteriaceae</taxon>
        <taxon>Corynebacterium</taxon>
    </lineage>
</organism>
<comment type="similarity">
    <text evidence="6">Belongs to the class-II pyridoxal-phosphate-dependent aminotransferase family.</text>
</comment>
<comment type="function">
    <text evidence="6">Aminotransferase that catalyzes the conversion of aromatic amino acids and 2-oxoglutarate into corresponding aromatic oxo acids and L-glutamate.</text>
</comment>
<dbReference type="PANTHER" id="PTHR43643">
    <property type="entry name" value="HISTIDINOL-PHOSPHATE AMINOTRANSFERASE 2"/>
    <property type="match status" value="1"/>
</dbReference>
<proteinExistence type="inferred from homology"/>
<dbReference type="InterPro" id="IPR024892">
    <property type="entry name" value="ArAT"/>
</dbReference>
<dbReference type="Proteomes" id="UP000824190">
    <property type="component" value="Unassembled WGS sequence"/>
</dbReference>
<dbReference type="InterPro" id="IPR015424">
    <property type="entry name" value="PyrdxlP-dep_Trfase"/>
</dbReference>
<dbReference type="PROSITE" id="PS00599">
    <property type="entry name" value="AA_TRANSFER_CLASS_2"/>
    <property type="match status" value="1"/>
</dbReference>
<dbReference type="InterPro" id="IPR004839">
    <property type="entry name" value="Aminotransferase_I/II_large"/>
</dbReference>
<accession>A0A9D1RQQ1</accession>